<dbReference type="SUPFAM" id="SSF88659">
    <property type="entry name" value="Sigma3 and sigma4 domains of RNA polymerase sigma factors"/>
    <property type="match status" value="1"/>
</dbReference>
<accession>A0ABY6ST80</accession>
<keyword evidence="3" id="KW-1185">Reference proteome</keyword>
<evidence type="ECO:0000259" key="1">
    <source>
        <dbReference type="Pfam" id="PF04545"/>
    </source>
</evidence>
<comment type="caution">
    <text evidence="2">The sequence shown here is derived from an EMBL/GenBank/DDBJ whole genome shotgun (WGS) entry which is preliminary data.</text>
</comment>
<feature type="domain" description="RNA polymerase sigma-70 region 4" evidence="1">
    <location>
        <begin position="24"/>
        <end position="64"/>
    </location>
</feature>
<dbReference type="Pfam" id="PF04545">
    <property type="entry name" value="Sigma70_r4"/>
    <property type="match status" value="1"/>
</dbReference>
<dbReference type="EMBL" id="UYIN01000008">
    <property type="protein sequence ID" value="VDG71763.1"/>
    <property type="molecule type" value="Genomic_DNA"/>
</dbReference>
<organism evidence="2 3">
    <name type="scientific">Clostridium carnis</name>
    <dbReference type="NCBI Taxonomy" id="1530"/>
    <lineage>
        <taxon>Bacteria</taxon>
        <taxon>Bacillati</taxon>
        <taxon>Bacillota</taxon>
        <taxon>Clostridia</taxon>
        <taxon>Eubacteriales</taxon>
        <taxon>Clostridiaceae</taxon>
        <taxon>Clostridium</taxon>
    </lineage>
</organism>
<reference evidence="2 3" key="1">
    <citation type="submission" date="2018-11" db="EMBL/GenBank/DDBJ databases">
        <authorList>
            <consortium name="Pathogen Informatics"/>
        </authorList>
    </citation>
    <scope>NUCLEOTIDE SEQUENCE [LARGE SCALE GENOMIC DNA]</scope>
    <source>
        <strain evidence="2 3">NCTC10913</strain>
    </source>
</reference>
<dbReference type="InterPro" id="IPR013324">
    <property type="entry name" value="RNA_pol_sigma_r3/r4-like"/>
</dbReference>
<proteinExistence type="predicted"/>
<evidence type="ECO:0000313" key="2">
    <source>
        <dbReference type="EMBL" id="VDG71763.1"/>
    </source>
</evidence>
<dbReference type="RefSeq" id="WP_125148624.1">
    <property type="nucleotide sequence ID" value="NZ_UYIN01000008.1"/>
</dbReference>
<dbReference type="Gene3D" id="1.20.140.160">
    <property type="match status" value="1"/>
</dbReference>
<name>A0ABY6ST80_9CLOT</name>
<sequence length="70" mass="8305">MIRESILKELDTVKADEQKDKEYISKLNRTKDKIMYLRFVKGYTQKATANLIGISERHVQRIEKELKMSC</sequence>
<gene>
    <name evidence="2" type="ORF">NCTC10913_02109</name>
</gene>
<protein>
    <submittedName>
        <fullName evidence="2">Sporulation sigma factor SigF</fullName>
    </submittedName>
</protein>
<evidence type="ECO:0000313" key="3">
    <source>
        <dbReference type="Proteomes" id="UP000277570"/>
    </source>
</evidence>
<dbReference type="Proteomes" id="UP000277570">
    <property type="component" value="Unassembled WGS sequence"/>
</dbReference>
<dbReference type="InterPro" id="IPR007630">
    <property type="entry name" value="RNA_pol_sigma70_r4"/>
</dbReference>